<reference evidence="18" key="1">
    <citation type="submission" date="2015-12" db="EMBL/GenBank/DDBJ databases">
        <authorList>
            <person name="Lauer A."/>
            <person name="Humrighouse B."/>
            <person name="Loparev V."/>
            <person name="Shewmaker P.L."/>
            <person name="Whitney A.M."/>
            <person name="McLaughlin R.W."/>
        </authorList>
    </citation>
    <scope>NUCLEOTIDE SEQUENCE [LARGE SCALE GENOMIC DNA]</scope>
    <source>
        <strain evidence="18">LMG 26678</strain>
    </source>
</reference>
<dbReference type="SUPFAM" id="SSF55874">
    <property type="entry name" value="ATPase domain of HSP90 chaperone/DNA topoisomerase II/histidine kinase"/>
    <property type="match status" value="1"/>
</dbReference>
<dbReference type="InterPro" id="IPR003594">
    <property type="entry name" value="HATPase_dom"/>
</dbReference>
<evidence type="ECO:0000256" key="2">
    <source>
        <dbReference type="ARBA" id="ARBA00004651"/>
    </source>
</evidence>
<dbReference type="Gene3D" id="6.10.340.10">
    <property type="match status" value="1"/>
</dbReference>
<dbReference type="PROSITE" id="PS51257">
    <property type="entry name" value="PROKAR_LIPOPROTEIN"/>
    <property type="match status" value="1"/>
</dbReference>
<feature type="domain" description="HAMP" evidence="16">
    <location>
        <begin position="199"/>
        <end position="254"/>
    </location>
</feature>
<dbReference type="AlphaFoldDB" id="A0A0U2WV13"/>
<dbReference type="SUPFAM" id="SSF47384">
    <property type="entry name" value="Homodimeric domain of signal transducing histidine kinase"/>
    <property type="match status" value="1"/>
</dbReference>
<dbReference type="Gene3D" id="3.30.565.10">
    <property type="entry name" value="Histidine kinase-like ATPase, C-terminal domain"/>
    <property type="match status" value="1"/>
</dbReference>
<dbReference type="InterPro" id="IPR003660">
    <property type="entry name" value="HAMP_dom"/>
</dbReference>
<dbReference type="CDD" id="cd00075">
    <property type="entry name" value="HATPase"/>
    <property type="match status" value="1"/>
</dbReference>
<dbReference type="InterPro" id="IPR036097">
    <property type="entry name" value="HisK_dim/P_sf"/>
</dbReference>
<evidence type="ECO:0000256" key="1">
    <source>
        <dbReference type="ARBA" id="ARBA00000085"/>
    </source>
</evidence>
<dbReference type="FunFam" id="1.10.287.130:FF:000001">
    <property type="entry name" value="Two-component sensor histidine kinase"/>
    <property type="match status" value="1"/>
</dbReference>
<dbReference type="SMART" id="SM00387">
    <property type="entry name" value="HATPase_c"/>
    <property type="match status" value="1"/>
</dbReference>
<evidence type="ECO:0000256" key="6">
    <source>
        <dbReference type="ARBA" id="ARBA00022679"/>
    </source>
</evidence>
<keyword evidence="4" id="KW-1003">Cell membrane</keyword>
<dbReference type="InterPro" id="IPR050398">
    <property type="entry name" value="HssS/ArlS-like"/>
</dbReference>
<accession>A0A0U2WV13</accession>
<dbReference type="STRING" id="118060.ATZ35_10055"/>
<keyword evidence="13 14" id="KW-0472">Membrane</keyword>
<dbReference type="GO" id="GO:0000155">
    <property type="term" value="F:phosphorelay sensor kinase activity"/>
    <property type="evidence" value="ECO:0007669"/>
    <property type="project" value="InterPro"/>
</dbReference>
<evidence type="ECO:0000256" key="14">
    <source>
        <dbReference type="SAM" id="Phobius"/>
    </source>
</evidence>
<dbReference type="SMART" id="SM00388">
    <property type="entry name" value="HisKA"/>
    <property type="match status" value="1"/>
</dbReference>
<evidence type="ECO:0000256" key="10">
    <source>
        <dbReference type="ARBA" id="ARBA00022840"/>
    </source>
</evidence>
<keyword evidence="8" id="KW-0547">Nucleotide-binding</keyword>
<sequence length="487" mass="54996">MTIKKRFLISYIGGIAIACLSLFSIISIVFYVTTGKVPTPSSLYKTFTQQRSLSPEEELAYIKLRNIAKSDPDQLLEPTGELKEMIQTFEKEALGVVVRKEATIAYYSQDLVEKSLIVHFPQFDANNIETRGTIDNAGRLYRYMKFDFYFSDQVPGSLLVLKKENNFLEFMTKWGVLVIVTIVLVALGGLFFLNHLLKKTIIQPLEKLGVGMSEISNGYLETSVDRPVKQTAMEVKQLTDDFEKMREALLHSTEEQGKLENNRKELVASISHDLKTPITSIIGYVEGLLDGVADSPEKRDKYLQTIHTKALSLNDLIEELFLYSKLDAAAIPFHFERINLNEFLKHIIEEFQLQETQVSIQLSTQGTMVSNVLADRMQLNRVFINLLQNSLKFKAHNRPLSIQIAISETSERVEVRVSDNGQGISAEQLPFVFDHFYRGEEARPTNTGGSGLGLAIVKQIIDMHKGQVLIESELHQGTTVTILLKKA</sequence>
<dbReference type="InterPro" id="IPR004358">
    <property type="entry name" value="Sig_transdc_His_kin-like_C"/>
</dbReference>
<keyword evidence="6" id="KW-0808">Transferase</keyword>
<feature type="transmembrane region" description="Helical" evidence="14">
    <location>
        <begin position="7"/>
        <end position="32"/>
    </location>
</feature>
<dbReference type="PROSITE" id="PS50109">
    <property type="entry name" value="HIS_KIN"/>
    <property type="match status" value="1"/>
</dbReference>
<evidence type="ECO:0000256" key="4">
    <source>
        <dbReference type="ARBA" id="ARBA00022475"/>
    </source>
</evidence>
<dbReference type="PANTHER" id="PTHR45528">
    <property type="entry name" value="SENSOR HISTIDINE KINASE CPXA"/>
    <property type="match status" value="1"/>
</dbReference>
<keyword evidence="9" id="KW-0418">Kinase</keyword>
<evidence type="ECO:0000259" key="15">
    <source>
        <dbReference type="PROSITE" id="PS50109"/>
    </source>
</evidence>
<dbReference type="Pfam" id="PF02518">
    <property type="entry name" value="HATPase_c"/>
    <property type="match status" value="1"/>
</dbReference>
<keyword evidence="18" id="KW-1185">Reference proteome</keyword>
<dbReference type="GO" id="GO:0005524">
    <property type="term" value="F:ATP binding"/>
    <property type="evidence" value="ECO:0007669"/>
    <property type="project" value="UniProtKB-KW"/>
</dbReference>
<keyword evidence="5" id="KW-0597">Phosphoprotein</keyword>
<dbReference type="EMBL" id="CP013655">
    <property type="protein sequence ID" value="ALS37481.1"/>
    <property type="molecule type" value="Genomic_DNA"/>
</dbReference>
<protein>
    <recommendedName>
        <fullName evidence="3">histidine kinase</fullName>
        <ecNumber evidence="3">2.7.13.3</ecNumber>
    </recommendedName>
</protein>
<dbReference type="CDD" id="cd00082">
    <property type="entry name" value="HisKA"/>
    <property type="match status" value="1"/>
</dbReference>
<dbReference type="InterPro" id="IPR036890">
    <property type="entry name" value="HATPase_C_sf"/>
</dbReference>
<evidence type="ECO:0000259" key="16">
    <source>
        <dbReference type="PROSITE" id="PS50885"/>
    </source>
</evidence>
<dbReference type="InterPro" id="IPR003661">
    <property type="entry name" value="HisK_dim/P_dom"/>
</dbReference>
<evidence type="ECO:0000256" key="5">
    <source>
        <dbReference type="ARBA" id="ARBA00022553"/>
    </source>
</evidence>
<evidence type="ECO:0000313" key="18">
    <source>
        <dbReference type="Proteomes" id="UP000067523"/>
    </source>
</evidence>
<organism evidence="17 18">
    <name type="scientific">Enterococcus rotai</name>
    <dbReference type="NCBI Taxonomy" id="118060"/>
    <lineage>
        <taxon>Bacteria</taxon>
        <taxon>Bacillati</taxon>
        <taxon>Bacillota</taxon>
        <taxon>Bacilli</taxon>
        <taxon>Lactobacillales</taxon>
        <taxon>Enterococcaceae</taxon>
        <taxon>Enterococcus</taxon>
    </lineage>
</organism>
<evidence type="ECO:0000256" key="11">
    <source>
        <dbReference type="ARBA" id="ARBA00022989"/>
    </source>
</evidence>
<gene>
    <name evidence="17" type="ORF">ATZ35_10055</name>
</gene>
<comment type="subcellular location">
    <subcellularLocation>
        <location evidence="2">Cell membrane</location>
        <topology evidence="2">Multi-pass membrane protein</topology>
    </subcellularLocation>
</comment>
<comment type="catalytic activity">
    <reaction evidence="1">
        <text>ATP + protein L-histidine = ADP + protein N-phospho-L-histidine.</text>
        <dbReference type="EC" id="2.7.13.3"/>
    </reaction>
</comment>
<keyword evidence="12" id="KW-0902">Two-component regulatory system</keyword>
<dbReference type="RefSeq" id="WP_208927138.1">
    <property type="nucleotide sequence ID" value="NZ_CP013655.1"/>
</dbReference>
<keyword evidence="10" id="KW-0067">ATP-binding</keyword>
<dbReference type="Gene3D" id="1.10.287.130">
    <property type="match status" value="1"/>
</dbReference>
<keyword evidence="7 14" id="KW-0812">Transmembrane</keyword>
<dbReference type="PROSITE" id="PS50885">
    <property type="entry name" value="HAMP"/>
    <property type="match status" value="1"/>
</dbReference>
<dbReference type="EC" id="2.7.13.3" evidence="3"/>
<dbReference type="FunFam" id="3.30.565.10:FF:000006">
    <property type="entry name" value="Sensor histidine kinase WalK"/>
    <property type="match status" value="1"/>
</dbReference>
<evidence type="ECO:0000256" key="12">
    <source>
        <dbReference type="ARBA" id="ARBA00023012"/>
    </source>
</evidence>
<evidence type="ECO:0000256" key="3">
    <source>
        <dbReference type="ARBA" id="ARBA00012438"/>
    </source>
</evidence>
<dbReference type="PRINTS" id="PR00344">
    <property type="entry name" value="BCTRLSENSOR"/>
</dbReference>
<proteinExistence type="predicted"/>
<evidence type="ECO:0000256" key="9">
    <source>
        <dbReference type="ARBA" id="ARBA00022777"/>
    </source>
</evidence>
<keyword evidence="11 14" id="KW-1133">Transmembrane helix</keyword>
<evidence type="ECO:0000313" key="17">
    <source>
        <dbReference type="EMBL" id="ALS37481.1"/>
    </source>
</evidence>
<feature type="domain" description="Histidine kinase" evidence="15">
    <location>
        <begin position="269"/>
        <end position="487"/>
    </location>
</feature>
<feature type="transmembrane region" description="Helical" evidence="14">
    <location>
        <begin position="174"/>
        <end position="197"/>
    </location>
</feature>
<evidence type="ECO:0000256" key="8">
    <source>
        <dbReference type="ARBA" id="ARBA00022741"/>
    </source>
</evidence>
<evidence type="ECO:0000256" key="7">
    <source>
        <dbReference type="ARBA" id="ARBA00022692"/>
    </source>
</evidence>
<dbReference type="Proteomes" id="UP000067523">
    <property type="component" value="Chromosome"/>
</dbReference>
<dbReference type="InterPro" id="IPR005467">
    <property type="entry name" value="His_kinase_dom"/>
</dbReference>
<evidence type="ECO:0000256" key="13">
    <source>
        <dbReference type="ARBA" id="ARBA00023136"/>
    </source>
</evidence>
<dbReference type="PANTHER" id="PTHR45528:SF1">
    <property type="entry name" value="SENSOR HISTIDINE KINASE CPXA"/>
    <property type="match status" value="1"/>
</dbReference>
<dbReference type="Pfam" id="PF00512">
    <property type="entry name" value="HisKA"/>
    <property type="match status" value="1"/>
</dbReference>
<dbReference type="KEGG" id="erx:ATZ35_10055"/>
<name>A0A0U2WV13_9ENTE</name>
<dbReference type="GO" id="GO:0005886">
    <property type="term" value="C:plasma membrane"/>
    <property type="evidence" value="ECO:0007669"/>
    <property type="project" value="UniProtKB-SubCell"/>
</dbReference>